<keyword evidence="4" id="KW-0498">Mitosis</keyword>
<keyword evidence="3" id="KW-0132">Cell division</keyword>
<dbReference type="InterPro" id="IPR003511">
    <property type="entry name" value="HORMA_dom"/>
</dbReference>
<comment type="caution">
    <text evidence="9">The sequence shown here is derived from an EMBL/GenBank/DDBJ whole genome shotgun (WGS) entry which is preliminary data.</text>
</comment>
<dbReference type="FunFam" id="3.30.900.10:FF:000027">
    <property type="entry name" value="Uncharacterized protein"/>
    <property type="match status" value="1"/>
</dbReference>
<reference evidence="9" key="1">
    <citation type="submission" date="2020-12" db="EMBL/GenBank/DDBJ databases">
        <authorList>
            <consortium name="Molecular Ecology Group"/>
        </authorList>
    </citation>
    <scope>NUCLEOTIDE SEQUENCE</scope>
    <source>
        <strain evidence="9">TBG_1078</strain>
    </source>
</reference>
<gene>
    <name evidence="9" type="ORF">NYPRO_LOCUS12361</name>
</gene>
<dbReference type="InterPro" id="IPR036570">
    <property type="entry name" value="HORMA_dom_sf"/>
</dbReference>
<evidence type="ECO:0000256" key="4">
    <source>
        <dbReference type="ARBA" id="ARBA00022776"/>
    </source>
</evidence>
<evidence type="ECO:0000256" key="7">
    <source>
        <dbReference type="SAM" id="Phobius"/>
    </source>
</evidence>
<keyword evidence="7" id="KW-0472">Membrane</keyword>
<dbReference type="PANTHER" id="PTHR11842">
    <property type="entry name" value="MITOTIC SPINDLE ASSEMBLY CHECKPOINT PROTEIN MAD2"/>
    <property type="match status" value="1"/>
</dbReference>
<evidence type="ECO:0000256" key="6">
    <source>
        <dbReference type="ARBA" id="ARBA00023306"/>
    </source>
</evidence>
<dbReference type="SUPFAM" id="SSF56019">
    <property type="entry name" value="The spindle assembly checkpoint protein mad2"/>
    <property type="match status" value="1"/>
</dbReference>
<keyword evidence="5" id="KW-0539">Nucleus</keyword>
<dbReference type="Pfam" id="PF02301">
    <property type="entry name" value="HORMA"/>
    <property type="match status" value="1"/>
</dbReference>
<dbReference type="GO" id="GO:0007094">
    <property type="term" value="P:mitotic spindle assembly checkpoint signaling"/>
    <property type="evidence" value="ECO:0007669"/>
    <property type="project" value="TreeGrafter"/>
</dbReference>
<sequence length="209" mass="23760">MNVRDQGKSLNGNSLVLEGVHFSFIGKINKERGTFDFQRESMNFPNLFDRGTFSGNGKRIHGSYILYALIAISVYTLAYVRNCSVQKLVVVISNTESGEVLERWQFDIECDKTAKDDSTPREKSQKAIQDEIRSVIRQITATVTFLPLLEVSCSFDLLIYTDKDLVVPEKWEESGPQFITNSEEVRLRSFTTTIHKVNSMVAYKIPTSD</sequence>
<keyword evidence="6" id="KW-0131">Cell cycle</keyword>
<dbReference type="EMBL" id="CAJHUB010000738">
    <property type="protein sequence ID" value="CAD7679562.1"/>
    <property type="molecule type" value="Genomic_DNA"/>
</dbReference>
<evidence type="ECO:0000256" key="3">
    <source>
        <dbReference type="ARBA" id="ARBA00022618"/>
    </source>
</evidence>
<keyword evidence="7" id="KW-0812">Transmembrane</keyword>
<dbReference type="GO" id="GO:0000776">
    <property type="term" value="C:kinetochore"/>
    <property type="evidence" value="ECO:0007669"/>
    <property type="project" value="TreeGrafter"/>
</dbReference>
<name>A0A811YYQ8_NYCPR</name>
<dbReference type="GO" id="GO:0005737">
    <property type="term" value="C:cytoplasm"/>
    <property type="evidence" value="ECO:0007669"/>
    <property type="project" value="TreeGrafter"/>
</dbReference>
<keyword evidence="10" id="KW-1185">Reference proteome</keyword>
<organism evidence="9 10">
    <name type="scientific">Nyctereutes procyonoides</name>
    <name type="common">Raccoon dog</name>
    <name type="synonym">Canis procyonoides</name>
    <dbReference type="NCBI Taxonomy" id="34880"/>
    <lineage>
        <taxon>Eukaryota</taxon>
        <taxon>Metazoa</taxon>
        <taxon>Chordata</taxon>
        <taxon>Craniata</taxon>
        <taxon>Vertebrata</taxon>
        <taxon>Euteleostomi</taxon>
        <taxon>Mammalia</taxon>
        <taxon>Eutheria</taxon>
        <taxon>Laurasiatheria</taxon>
        <taxon>Carnivora</taxon>
        <taxon>Caniformia</taxon>
        <taxon>Canidae</taxon>
        <taxon>Nyctereutes</taxon>
    </lineage>
</organism>
<keyword evidence="7" id="KW-1133">Transmembrane helix</keyword>
<dbReference type="Proteomes" id="UP000645828">
    <property type="component" value="Unassembled WGS sequence"/>
</dbReference>
<dbReference type="Gene3D" id="3.30.900.10">
    <property type="entry name" value="HORMA domain"/>
    <property type="match status" value="1"/>
</dbReference>
<evidence type="ECO:0000256" key="2">
    <source>
        <dbReference type="ARBA" id="ARBA00010348"/>
    </source>
</evidence>
<evidence type="ECO:0000259" key="8">
    <source>
        <dbReference type="PROSITE" id="PS50815"/>
    </source>
</evidence>
<dbReference type="GO" id="GO:0051301">
    <property type="term" value="P:cell division"/>
    <property type="evidence" value="ECO:0007669"/>
    <property type="project" value="UniProtKB-KW"/>
</dbReference>
<accession>A0A811YYQ8</accession>
<dbReference type="PROSITE" id="PS50815">
    <property type="entry name" value="HORMA"/>
    <property type="match status" value="1"/>
</dbReference>
<evidence type="ECO:0000256" key="5">
    <source>
        <dbReference type="ARBA" id="ARBA00023242"/>
    </source>
</evidence>
<dbReference type="PANTHER" id="PTHR11842:SF11">
    <property type="entry name" value="MITOTIC SPINDLE ASSEMBLY CHECKPOINT PROTEIN MAD2A"/>
    <property type="match status" value="1"/>
</dbReference>
<comment type="similarity">
    <text evidence="2">Belongs to the MAD2 family.</text>
</comment>
<proteinExistence type="inferred from homology"/>
<feature type="transmembrane region" description="Helical" evidence="7">
    <location>
        <begin position="64"/>
        <end position="80"/>
    </location>
</feature>
<protein>
    <submittedName>
        <fullName evidence="9">(raccoon dog) hypothetical protein</fullName>
    </submittedName>
</protein>
<dbReference type="AlphaFoldDB" id="A0A811YYQ8"/>
<feature type="domain" description="HORMA" evidence="8">
    <location>
        <begin position="11"/>
        <end position="201"/>
    </location>
</feature>
<evidence type="ECO:0000256" key="1">
    <source>
        <dbReference type="ARBA" id="ARBA00004123"/>
    </source>
</evidence>
<evidence type="ECO:0000313" key="9">
    <source>
        <dbReference type="EMBL" id="CAD7679562.1"/>
    </source>
</evidence>
<dbReference type="GO" id="GO:0005654">
    <property type="term" value="C:nucleoplasm"/>
    <property type="evidence" value="ECO:0007669"/>
    <property type="project" value="TreeGrafter"/>
</dbReference>
<comment type="subcellular location">
    <subcellularLocation>
        <location evidence="1">Nucleus</location>
    </subcellularLocation>
</comment>
<dbReference type="InterPro" id="IPR045091">
    <property type="entry name" value="Mad2-like"/>
</dbReference>
<evidence type="ECO:0000313" key="10">
    <source>
        <dbReference type="Proteomes" id="UP000645828"/>
    </source>
</evidence>